<accession>A0A1F5G574</accession>
<dbReference type="Proteomes" id="UP000179102">
    <property type="component" value="Unassembled WGS sequence"/>
</dbReference>
<dbReference type="STRING" id="1797711.A2870_04305"/>
<dbReference type="AlphaFoldDB" id="A0A1F5G574"/>
<proteinExistence type="predicted"/>
<evidence type="ECO:0000313" key="1">
    <source>
        <dbReference type="EMBL" id="OGD86965.1"/>
    </source>
</evidence>
<name>A0A1F5G574_9BACT</name>
<gene>
    <name evidence="1" type="ORF">A2870_04305</name>
</gene>
<evidence type="ECO:0000313" key="2">
    <source>
        <dbReference type="Proteomes" id="UP000179102"/>
    </source>
</evidence>
<sequence>MTGERDFSELSPQELNAELRAIFELLPTPDLLGDLFSEDPEKSETGRELMRDRNHSELNAILASRLRQVLAFSHLSPGLQDILQGGFDNLFFLGTGEDVYDDPYWGLVLNVEGTGIFDQGQAAEIARSLIRHSISERLKNSERDENIYQQAFGKKRPVIKGDDLVFKARQEFIEKYGDEP</sequence>
<organism evidence="1 2">
    <name type="scientific">Candidatus Curtissbacteria bacterium RIFCSPHIGHO2_01_FULL_41_11</name>
    <dbReference type="NCBI Taxonomy" id="1797711"/>
    <lineage>
        <taxon>Bacteria</taxon>
        <taxon>Candidatus Curtissiibacteriota</taxon>
    </lineage>
</organism>
<reference evidence="1 2" key="1">
    <citation type="journal article" date="2016" name="Nat. Commun.">
        <title>Thousands of microbial genomes shed light on interconnected biogeochemical processes in an aquifer system.</title>
        <authorList>
            <person name="Anantharaman K."/>
            <person name="Brown C.T."/>
            <person name="Hug L.A."/>
            <person name="Sharon I."/>
            <person name="Castelle C.J."/>
            <person name="Probst A.J."/>
            <person name="Thomas B.C."/>
            <person name="Singh A."/>
            <person name="Wilkins M.J."/>
            <person name="Karaoz U."/>
            <person name="Brodie E.L."/>
            <person name="Williams K.H."/>
            <person name="Hubbard S.S."/>
            <person name="Banfield J.F."/>
        </authorList>
    </citation>
    <scope>NUCLEOTIDE SEQUENCE [LARGE SCALE GENOMIC DNA]</scope>
</reference>
<dbReference type="EMBL" id="MFAZ01000025">
    <property type="protein sequence ID" value="OGD86965.1"/>
    <property type="molecule type" value="Genomic_DNA"/>
</dbReference>
<comment type="caution">
    <text evidence="1">The sequence shown here is derived from an EMBL/GenBank/DDBJ whole genome shotgun (WGS) entry which is preliminary data.</text>
</comment>
<protein>
    <submittedName>
        <fullName evidence="1">Uncharacterized protein</fullName>
    </submittedName>
</protein>